<accession>A0A0V1Q4H9</accession>
<protein>
    <recommendedName>
        <fullName evidence="5">Symplekin/Pta1 N-terminal domain-containing protein</fullName>
    </recommendedName>
</protein>
<dbReference type="GO" id="GO:0006397">
    <property type="term" value="P:mRNA processing"/>
    <property type="evidence" value="ECO:0007669"/>
    <property type="project" value="UniProtKB-KW"/>
</dbReference>
<dbReference type="GO" id="GO:0005847">
    <property type="term" value="C:mRNA cleavage and polyadenylation specificity factor complex"/>
    <property type="evidence" value="ECO:0007669"/>
    <property type="project" value="TreeGrafter"/>
</dbReference>
<keyword evidence="3" id="KW-0539">Nucleus</keyword>
<dbReference type="OrthoDB" id="331600at2759"/>
<feature type="domain" description="Symplekin/Pta1 N-terminal" evidence="5">
    <location>
        <begin position="88"/>
        <end position="315"/>
    </location>
</feature>
<evidence type="ECO:0000313" key="6">
    <source>
        <dbReference type="EMBL" id="KSA03270.1"/>
    </source>
</evidence>
<dbReference type="Proteomes" id="UP000054251">
    <property type="component" value="Unassembled WGS sequence"/>
</dbReference>
<dbReference type="EMBL" id="LMYN01000011">
    <property type="protein sequence ID" value="KSA03270.1"/>
    <property type="molecule type" value="Genomic_DNA"/>
</dbReference>
<reference evidence="6 7" key="1">
    <citation type="submission" date="2015-11" db="EMBL/GenBank/DDBJ databases">
        <title>The genome of Debaryomyces fabryi.</title>
        <authorList>
            <person name="Tafer H."/>
            <person name="Lopandic K."/>
        </authorList>
    </citation>
    <scope>NUCLEOTIDE SEQUENCE [LARGE SCALE GENOMIC DNA]</scope>
    <source>
        <strain evidence="6 7">CBS 789</strain>
    </source>
</reference>
<organism evidence="6 7">
    <name type="scientific">Debaryomyces fabryi</name>
    <dbReference type="NCBI Taxonomy" id="58627"/>
    <lineage>
        <taxon>Eukaryota</taxon>
        <taxon>Fungi</taxon>
        <taxon>Dikarya</taxon>
        <taxon>Ascomycota</taxon>
        <taxon>Saccharomycotina</taxon>
        <taxon>Pichiomycetes</taxon>
        <taxon>Debaryomycetaceae</taxon>
        <taxon>Debaryomyces</taxon>
    </lineage>
</organism>
<name>A0A0V1Q4H9_9ASCO</name>
<evidence type="ECO:0000256" key="3">
    <source>
        <dbReference type="ARBA" id="ARBA00023242"/>
    </source>
</evidence>
<dbReference type="PANTHER" id="PTHR15245">
    <property type="entry name" value="SYMPLEKIN-RELATED"/>
    <property type="match status" value="1"/>
</dbReference>
<evidence type="ECO:0000256" key="2">
    <source>
        <dbReference type="ARBA" id="ARBA00022664"/>
    </source>
</evidence>
<dbReference type="PANTHER" id="PTHR15245:SF20">
    <property type="entry name" value="SYMPLEKIN"/>
    <property type="match status" value="1"/>
</dbReference>
<comment type="subcellular location">
    <subcellularLocation>
        <location evidence="1">Nucleus</location>
    </subcellularLocation>
</comment>
<evidence type="ECO:0000256" key="4">
    <source>
        <dbReference type="SAM" id="MobiDB-lite"/>
    </source>
</evidence>
<keyword evidence="7" id="KW-1185">Reference proteome</keyword>
<dbReference type="RefSeq" id="XP_015469372.1">
    <property type="nucleotide sequence ID" value="XM_015609738.1"/>
</dbReference>
<keyword evidence="2" id="KW-0507">mRNA processing</keyword>
<dbReference type="Pfam" id="PF11935">
    <property type="entry name" value="SYMPK_PTA1_N"/>
    <property type="match status" value="1"/>
</dbReference>
<evidence type="ECO:0000313" key="7">
    <source>
        <dbReference type="Proteomes" id="UP000054251"/>
    </source>
</evidence>
<comment type="caution">
    <text evidence="6">The sequence shown here is derived from an EMBL/GenBank/DDBJ whole genome shotgun (WGS) entry which is preliminary data.</text>
</comment>
<dbReference type="InterPro" id="IPR011989">
    <property type="entry name" value="ARM-like"/>
</dbReference>
<sequence length="723" mass="83415">MTSTPSNAIIEQLNQARNLAFSSKETFPQVLRQILPFASNPDIQIQRWCSKFFKESFLADETVLSKADKVDLAIDSIDSLIVLTDIRDADIFRECIDTSIVIFRLVYRYVAENDGCGDVWQKLNELKNKLTNKFQSTFPLTPSDDEEHDMVRSIDSKLETLKFVMLVIDYQSKSPSNITSFSLSQVQPNHTLIKQSIEAEAYALVDVVLKVLTNDILIPPMVSAVFNHFSVLARRKPQFISKMLNVIENFDTNTKLQSNYQTVDEYKLSKKYVDRCMRIFLNHLLRNQLVPSNYTSSLNKKLTLLVNRGDEIRKKNVLLPSPEDSNIKKRKFDGFVNPSKRCKTNDYKSLYCLTDSTNELNNFDLSTLPQNMLISMALASLNKVSSNKLTKALDIIGERYKYAVANFAPIEIKNEQEREYDDEDNDNGDDYGPETNYTLPPPKDLSYQDKKEHINLIIKNFFKLADKNVSNVEEKQELGGKDTVNKELTKIAIKAWKKDSWFLLLTRLATRGMRTVDSTKSVLDSENANDVSTDVAQNEELSDIIRQSIFDHFLDNVHARIDLIIQWLNEEWYSEKVFNEDMLHKQLTEKYMKEYESNPIENDAVSERVNKEIDAIEVPTPTYNKWTGKVLDSLIPFLEPNDKKIFIRLLSDLPYLDEDLVSRIKSLCFDPVRSKIGFLSLQFLIMYRPPVKLACINILENLSNSDQEDLKEEATKLLKKYEQ</sequence>
<feature type="compositionally biased region" description="Acidic residues" evidence="4">
    <location>
        <begin position="418"/>
        <end position="432"/>
    </location>
</feature>
<dbReference type="GeneID" id="26837917"/>
<dbReference type="InterPro" id="IPR021850">
    <property type="entry name" value="Symplekin/Pta1"/>
</dbReference>
<dbReference type="InterPro" id="IPR032460">
    <property type="entry name" value="Symplekin/Pta1_N"/>
</dbReference>
<proteinExistence type="predicted"/>
<dbReference type="AlphaFoldDB" id="A0A0V1Q4H9"/>
<evidence type="ECO:0000256" key="1">
    <source>
        <dbReference type="ARBA" id="ARBA00004123"/>
    </source>
</evidence>
<dbReference type="Gene3D" id="1.25.10.10">
    <property type="entry name" value="Leucine-rich Repeat Variant"/>
    <property type="match status" value="1"/>
</dbReference>
<gene>
    <name evidence="6" type="ORF">AC631_00908</name>
</gene>
<evidence type="ECO:0000259" key="5">
    <source>
        <dbReference type="Pfam" id="PF11935"/>
    </source>
</evidence>
<feature type="region of interest" description="Disordered" evidence="4">
    <location>
        <begin position="414"/>
        <end position="445"/>
    </location>
</feature>